<dbReference type="PANTHER" id="PTHR42982:SF8">
    <property type="entry name" value="SEC-INDEPENDENT PROTEIN TRANSLOCASE PROTEIN TATA"/>
    <property type="match status" value="1"/>
</dbReference>
<comment type="function">
    <text evidence="9">Part of the twin-arginine translocation (Tat) system that transports large folded proteins containing a characteristic twin-arginine motif in their signal peptide across membranes. TatA could form the protein-conducting channel of the Tat system.</text>
</comment>
<evidence type="ECO:0000313" key="12">
    <source>
        <dbReference type="Proteomes" id="UP000484842"/>
    </source>
</evidence>
<keyword evidence="4 9" id="KW-0812">Transmembrane</keyword>
<feature type="compositionally biased region" description="Low complexity" evidence="10">
    <location>
        <begin position="64"/>
        <end position="75"/>
    </location>
</feature>
<protein>
    <recommendedName>
        <fullName evidence="9">Sec-independent protein translocase protein TatA</fullName>
    </recommendedName>
</protein>
<dbReference type="GO" id="GO:0043953">
    <property type="term" value="P:protein transport by the Tat complex"/>
    <property type="evidence" value="ECO:0007669"/>
    <property type="project" value="UniProtKB-UniRule"/>
</dbReference>
<evidence type="ECO:0000256" key="10">
    <source>
        <dbReference type="SAM" id="MobiDB-lite"/>
    </source>
</evidence>
<evidence type="ECO:0000256" key="8">
    <source>
        <dbReference type="ARBA" id="ARBA00023136"/>
    </source>
</evidence>
<evidence type="ECO:0000256" key="9">
    <source>
        <dbReference type="HAMAP-Rule" id="MF_00236"/>
    </source>
</evidence>
<organism evidence="11 12">
    <name type="scientific">Deinococcus terrestris</name>
    <dbReference type="NCBI Taxonomy" id="2651870"/>
    <lineage>
        <taxon>Bacteria</taxon>
        <taxon>Thermotogati</taxon>
        <taxon>Deinococcota</taxon>
        <taxon>Deinococci</taxon>
        <taxon>Deinococcales</taxon>
        <taxon>Deinococcaceae</taxon>
        <taxon>Deinococcus</taxon>
    </lineage>
</organism>
<dbReference type="Gene3D" id="1.20.5.3310">
    <property type="match status" value="1"/>
</dbReference>
<evidence type="ECO:0000256" key="4">
    <source>
        <dbReference type="ARBA" id="ARBA00022692"/>
    </source>
</evidence>
<evidence type="ECO:0000256" key="7">
    <source>
        <dbReference type="ARBA" id="ARBA00023010"/>
    </source>
</evidence>
<keyword evidence="5 9" id="KW-0653">Protein transport</keyword>
<dbReference type="GO" id="GO:0008320">
    <property type="term" value="F:protein transmembrane transporter activity"/>
    <property type="evidence" value="ECO:0007669"/>
    <property type="project" value="UniProtKB-UniRule"/>
</dbReference>
<comment type="subcellular location">
    <subcellularLocation>
        <location evidence="1 9">Cell membrane</location>
        <topology evidence="1 9">Single-pass membrane protein</topology>
    </subcellularLocation>
</comment>
<keyword evidence="3 9" id="KW-1003">Cell membrane</keyword>
<keyword evidence="12" id="KW-1185">Reference proteome</keyword>
<evidence type="ECO:0000313" key="11">
    <source>
        <dbReference type="EMBL" id="MPY67318.1"/>
    </source>
</evidence>
<feature type="compositionally biased region" description="Polar residues" evidence="10">
    <location>
        <begin position="51"/>
        <end position="61"/>
    </location>
</feature>
<dbReference type="InterPro" id="IPR003369">
    <property type="entry name" value="TatA/B/E"/>
</dbReference>
<accession>A0A7X1TRZ1</accession>
<keyword evidence="6 9" id="KW-1133">Transmembrane helix</keyword>
<dbReference type="NCBIfam" id="TIGR01411">
    <property type="entry name" value="tatAE"/>
    <property type="match status" value="1"/>
</dbReference>
<keyword evidence="8 9" id="KW-0472">Membrane</keyword>
<dbReference type="AlphaFoldDB" id="A0A7X1TRZ1"/>
<dbReference type="InterPro" id="IPR006312">
    <property type="entry name" value="TatA/E"/>
</dbReference>
<keyword evidence="7 9" id="KW-0811">Translocation</keyword>
<evidence type="ECO:0000256" key="1">
    <source>
        <dbReference type="ARBA" id="ARBA00004162"/>
    </source>
</evidence>
<dbReference type="HAMAP" id="MF_00236">
    <property type="entry name" value="TatA_E"/>
    <property type="match status" value="1"/>
</dbReference>
<feature type="region of interest" description="Disordered" evidence="10">
    <location>
        <begin position="34"/>
        <end position="82"/>
    </location>
</feature>
<reference evidence="11 12" key="1">
    <citation type="submission" date="2019-10" db="EMBL/GenBank/DDBJ databases">
        <title>Deinococcus sp. isolated from soil.</title>
        <authorList>
            <person name="Li Y."/>
            <person name="Wang J."/>
        </authorList>
    </citation>
    <scope>NUCLEOTIDE SEQUENCE [LARGE SCALE GENOMIC DNA]</scope>
    <source>
        <strain evidence="11 12">SDU3-2</strain>
    </source>
</reference>
<dbReference type="GO" id="GO:0033281">
    <property type="term" value="C:TAT protein transport complex"/>
    <property type="evidence" value="ECO:0007669"/>
    <property type="project" value="UniProtKB-UniRule"/>
</dbReference>
<dbReference type="EMBL" id="WBSL01000005">
    <property type="protein sequence ID" value="MPY67318.1"/>
    <property type="molecule type" value="Genomic_DNA"/>
</dbReference>
<comment type="similarity">
    <text evidence="9">Belongs to the TatA/E family.</text>
</comment>
<sequence length="82" mass="8666">MPGPMELILILLVVALIFGAKKLPELGKGLGQGIREFKSETRDPAPPPQATTPLSDVTVTDVQARPLDAEAAPAAAERDHRA</sequence>
<keyword evidence="2 9" id="KW-0813">Transport</keyword>
<comment type="caution">
    <text evidence="11">The sequence shown here is derived from an EMBL/GenBank/DDBJ whole genome shotgun (WGS) entry which is preliminary data.</text>
</comment>
<name>A0A7X1TRZ1_9DEIO</name>
<dbReference type="RefSeq" id="WP_152871652.1">
    <property type="nucleotide sequence ID" value="NZ_WBSL01000005.1"/>
</dbReference>
<evidence type="ECO:0000256" key="2">
    <source>
        <dbReference type="ARBA" id="ARBA00022448"/>
    </source>
</evidence>
<dbReference type="Proteomes" id="UP000484842">
    <property type="component" value="Unassembled WGS sequence"/>
</dbReference>
<dbReference type="Pfam" id="PF02416">
    <property type="entry name" value="TatA_B_E"/>
    <property type="match status" value="1"/>
</dbReference>
<dbReference type="PANTHER" id="PTHR42982">
    <property type="entry name" value="SEC-INDEPENDENT PROTEIN TRANSLOCASE PROTEIN TATA"/>
    <property type="match status" value="1"/>
</dbReference>
<proteinExistence type="inferred from homology"/>
<evidence type="ECO:0000256" key="6">
    <source>
        <dbReference type="ARBA" id="ARBA00022989"/>
    </source>
</evidence>
<gene>
    <name evidence="9 11" type="primary">tatA</name>
    <name evidence="11" type="ORF">F8S09_11545</name>
</gene>
<evidence type="ECO:0000256" key="3">
    <source>
        <dbReference type="ARBA" id="ARBA00022475"/>
    </source>
</evidence>
<comment type="subunit">
    <text evidence="9">Forms a complex with TatC.</text>
</comment>
<evidence type="ECO:0000256" key="5">
    <source>
        <dbReference type="ARBA" id="ARBA00022927"/>
    </source>
</evidence>